<dbReference type="PANTHER" id="PTHR43639">
    <property type="entry name" value="OXIDOREDUCTASE, SHORT-CHAIN DEHYDROGENASE/REDUCTASE FAMILY (AFU_ORTHOLOGUE AFUA_5G02870)"/>
    <property type="match status" value="1"/>
</dbReference>
<dbReference type="NCBIfam" id="NF005559">
    <property type="entry name" value="PRK07231.1"/>
    <property type="match status" value="1"/>
</dbReference>
<dbReference type="InterPro" id="IPR057326">
    <property type="entry name" value="KR_dom"/>
</dbReference>
<dbReference type="EMBL" id="UINC01001422">
    <property type="protein sequence ID" value="SUZ80311.1"/>
    <property type="molecule type" value="Genomic_DNA"/>
</dbReference>
<keyword evidence="2" id="KW-0560">Oxidoreductase</keyword>
<reference evidence="4" key="1">
    <citation type="submission" date="2018-05" db="EMBL/GenBank/DDBJ databases">
        <authorList>
            <person name="Lanie J.A."/>
            <person name="Ng W.-L."/>
            <person name="Kazmierczak K.M."/>
            <person name="Andrzejewski T.M."/>
            <person name="Davidsen T.M."/>
            <person name="Wayne K.J."/>
            <person name="Tettelin H."/>
            <person name="Glass J.I."/>
            <person name="Rusch D."/>
            <person name="Podicherti R."/>
            <person name="Tsui H.-C.T."/>
            <person name="Winkler M.E."/>
        </authorList>
    </citation>
    <scope>NUCLEOTIDE SEQUENCE</scope>
</reference>
<dbReference type="AlphaFoldDB" id="A0A381QLV0"/>
<dbReference type="InterPro" id="IPR036291">
    <property type="entry name" value="NAD(P)-bd_dom_sf"/>
</dbReference>
<dbReference type="PROSITE" id="PS00061">
    <property type="entry name" value="ADH_SHORT"/>
    <property type="match status" value="1"/>
</dbReference>
<gene>
    <name evidence="4" type="ORF">METZ01_LOCUS33165</name>
</gene>
<evidence type="ECO:0000256" key="2">
    <source>
        <dbReference type="ARBA" id="ARBA00023002"/>
    </source>
</evidence>
<evidence type="ECO:0000256" key="1">
    <source>
        <dbReference type="ARBA" id="ARBA00006484"/>
    </source>
</evidence>
<dbReference type="PRINTS" id="PR00080">
    <property type="entry name" value="SDRFAMILY"/>
</dbReference>
<dbReference type="SMART" id="SM00822">
    <property type="entry name" value="PKS_KR"/>
    <property type="match status" value="1"/>
</dbReference>
<dbReference type="CDD" id="cd05233">
    <property type="entry name" value="SDR_c"/>
    <property type="match status" value="1"/>
</dbReference>
<dbReference type="PANTHER" id="PTHR43639:SF1">
    <property type="entry name" value="SHORT-CHAIN DEHYDROGENASE_REDUCTASE FAMILY PROTEIN"/>
    <property type="match status" value="1"/>
</dbReference>
<dbReference type="FunFam" id="3.40.50.720:FF:000084">
    <property type="entry name" value="Short-chain dehydrogenase reductase"/>
    <property type="match status" value="1"/>
</dbReference>
<dbReference type="InterPro" id="IPR002347">
    <property type="entry name" value="SDR_fam"/>
</dbReference>
<dbReference type="SUPFAM" id="SSF51735">
    <property type="entry name" value="NAD(P)-binding Rossmann-fold domains"/>
    <property type="match status" value="1"/>
</dbReference>
<protein>
    <recommendedName>
        <fullName evidence="3">Ketoreductase domain-containing protein</fullName>
    </recommendedName>
</protein>
<dbReference type="InterPro" id="IPR020904">
    <property type="entry name" value="Sc_DH/Rdtase_CS"/>
</dbReference>
<dbReference type="Gene3D" id="3.40.50.720">
    <property type="entry name" value="NAD(P)-binding Rossmann-like Domain"/>
    <property type="match status" value="1"/>
</dbReference>
<dbReference type="PRINTS" id="PR00081">
    <property type="entry name" value="GDHRDH"/>
</dbReference>
<sequence length="258" mass="26766">MTTPEQQLTDFTDRVVVVTGGSRGLGQAMVEAFARCGADVVVASRKMDACAKVAKEVSTATGRRALPVACHVGDWAQCDALTEAVYAEFGRCDVLVNNAGSSPLYPSLVEAEEALFDKTVAVNLRGTFRLSSTFGSRMVEAGGGAIINVSSVSASAPTPVEAIYGAAKAGVHSLTESFARAYGPTVRVNCLQPGPFLTDISTHWPASAHEGFRQRLALQRAGKVDEIVGAALYLASDAASFTTGSVLKVDGGAVYGTG</sequence>
<accession>A0A381QLV0</accession>
<comment type="similarity">
    <text evidence="1">Belongs to the short-chain dehydrogenases/reductases (SDR) family.</text>
</comment>
<organism evidence="4">
    <name type="scientific">marine metagenome</name>
    <dbReference type="NCBI Taxonomy" id="408172"/>
    <lineage>
        <taxon>unclassified sequences</taxon>
        <taxon>metagenomes</taxon>
        <taxon>ecological metagenomes</taxon>
    </lineage>
</organism>
<name>A0A381QLV0_9ZZZZ</name>
<evidence type="ECO:0000259" key="3">
    <source>
        <dbReference type="SMART" id="SM00822"/>
    </source>
</evidence>
<proteinExistence type="inferred from homology"/>
<dbReference type="GO" id="GO:0016491">
    <property type="term" value="F:oxidoreductase activity"/>
    <property type="evidence" value="ECO:0007669"/>
    <property type="project" value="UniProtKB-KW"/>
</dbReference>
<feature type="domain" description="Ketoreductase" evidence="3">
    <location>
        <begin position="14"/>
        <end position="200"/>
    </location>
</feature>
<dbReference type="Pfam" id="PF13561">
    <property type="entry name" value="adh_short_C2"/>
    <property type="match status" value="1"/>
</dbReference>
<evidence type="ECO:0000313" key="4">
    <source>
        <dbReference type="EMBL" id="SUZ80311.1"/>
    </source>
</evidence>